<dbReference type="InterPro" id="IPR004704">
    <property type="entry name" value="PTS_IID_man"/>
</dbReference>
<feature type="transmembrane region" description="Helical" evidence="1">
    <location>
        <begin position="176"/>
        <end position="197"/>
    </location>
</feature>
<dbReference type="Pfam" id="PF03613">
    <property type="entry name" value="EIID-AGA"/>
    <property type="match status" value="1"/>
</dbReference>
<feature type="transmembrane region" description="Helical" evidence="1">
    <location>
        <begin position="136"/>
        <end position="155"/>
    </location>
</feature>
<dbReference type="GO" id="GO:0009401">
    <property type="term" value="P:phosphoenolpyruvate-dependent sugar phosphotransferase system"/>
    <property type="evidence" value="ECO:0007669"/>
    <property type="project" value="InterPro"/>
</dbReference>
<organism evidence="3 4">
    <name type="scientific">Dielma fastidiosa</name>
    <dbReference type="NCBI Taxonomy" id="1034346"/>
    <lineage>
        <taxon>Bacteria</taxon>
        <taxon>Bacillati</taxon>
        <taxon>Bacillota</taxon>
        <taxon>Erysipelotrichia</taxon>
        <taxon>Erysipelotrichales</taxon>
        <taxon>Erysipelotrichaceae</taxon>
        <taxon>Dielma</taxon>
    </lineage>
</organism>
<protein>
    <submittedName>
        <fullName evidence="3">PTS system IID component (Man family)</fullName>
    </submittedName>
    <submittedName>
        <fullName evidence="2">PTS system mannose/fructose/sorbose family transporter subunit IID</fullName>
    </submittedName>
</protein>
<proteinExistence type="predicted"/>
<gene>
    <name evidence="3" type="ORF">DES51_10743</name>
    <name evidence="2" type="ORF">MQE39_14110</name>
</gene>
<dbReference type="GO" id="GO:0005886">
    <property type="term" value="C:plasma membrane"/>
    <property type="evidence" value="ECO:0007669"/>
    <property type="project" value="TreeGrafter"/>
</dbReference>
<dbReference type="Proteomes" id="UP000247612">
    <property type="component" value="Unassembled WGS sequence"/>
</dbReference>
<keyword evidence="1" id="KW-1133">Transmembrane helix</keyword>
<dbReference type="EMBL" id="QJKH01000007">
    <property type="protein sequence ID" value="PXX78502.1"/>
    <property type="molecule type" value="Genomic_DNA"/>
</dbReference>
<dbReference type="AlphaFoldDB" id="A0A2V2F301"/>
<name>A0A2V2F301_9FIRM</name>
<reference evidence="2" key="2">
    <citation type="submission" date="2022-03" db="EMBL/GenBank/DDBJ databases">
        <title>First case of bacteraemia caused by Dielma fastidiosa in a patient hospitalised with diverticulitis.</title>
        <authorList>
            <person name="Forman-Ankjaer B."/>
            <person name="Hvid-Jensen F."/>
            <person name="Kobel C.M."/>
            <person name="Greve T."/>
        </authorList>
    </citation>
    <scope>NUCLEOTIDE SEQUENCE</scope>
    <source>
        <strain evidence="2">AUH_DF_2021</strain>
    </source>
</reference>
<accession>A0A2V2F301</accession>
<keyword evidence="1" id="KW-0472">Membrane</keyword>
<feature type="transmembrane region" description="Helical" evidence="1">
    <location>
        <begin position="217"/>
        <end position="236"/>
    </location>
</feature>
<dbReference type="PROSITE" id="PS51108">
    <property type="entry name" value="PTS_EIID"/>
    <property type="match status" value="1"/>
</dbReference>
<dbReference type="OrthoDB" id="9795582at2"/>
<dbReference type="PANTHER" id="PTHR32502">
    <property type="entry name" value="N-ACETYLGALACTOSAMINE PERMEASE II COMPONENT-RELATED"/>
    <property type="match status" value="1"/>
</dbReference>
<dbReference type="PANTHER" id="PTHR32502:SF26">
    <property type="entry name" value="PHOSPHOTRANSFERASE SYSTEM SUGAR-SPECIFIC EIID COMPONENT"/>
    <property type="match status" value="1"/>
</dbReference>
<feature type="transmembrane region" description="Helical" evidence="1">
    <location>
        <begin position="248"/>
        <end position="264"/>
    </location>
</feature>
<keyword evidence="1" id="KW-0812">Transmembrane</keyword>
<keyword evidence="4" id="KW-1185">Reference proteome</keyword>
<evidence type="ECO:0000313" key="2">
    <source>
        <dbReference type="EMBL" id="MDY5169249.1"/>
    </source>
</evidence>
<reference evidence="3 4" key="1">
    <citation type="submission" date="2018-05" db="EMBL/GenBank/DDBJ databases">
        <title>Genomic Encyclopedia of Type Strains, Phase IV (KMG-IV): sequencing the most valuable type-strain genomes for metagenomic binning, comparative biology and taxonomic classification.</title>
        <authorList>
            <person name="Goeker M."/>
        </authorList>
    </citation>
    <scope>NUCLEOTIDE SEQUENCE [LARGE SCALE GENOMIC DNA]</scope>
    <source>
        <strain evidence="3 4">JC118</strain>
    </source>
</reference>
<dbReference type="STRING" id="1034346.GCA_000313565_03010"/>
<evidence type="ECO:0000256" key="1">
    <source>
        <dbReference type="SAM" id="Phobius"/>
    </source>
</evidence>
<comment type="caution">
    <text evidence="3">The sequence shown here is derived from an EMBL/GenBank/DDBJ whole genome shotgun (WGS) entry which is preliminary data.</text>
</comment>
<evidence type="ECO:0000313" key="3">
    <source>
        <dbReference type="EMBL" id="PXX78502.1"/>
    </source>
</evidence>
<dbReference type="RefSeq" id="WP_084744628.1">
    <property type="nucleotide sequence ID" value="NZ_BAABZA010000004.1"/>
</dbReference>
<dbReference type="EMBL" id="JALDAW010000022">
    <property type="protein sequence ID" value="MDY5169249.1"/>
    <property type="molecule type" value="Genomic_DNA"/>
</dbReference>
<sequence>MMSKLTKKDVQKVQLRSWMYQWQSFSYEAMQATGFTQAIGPAIEKIYEGNDDVIADKLQKYLAFYNTENTMSQIIMGACLAIEETESDAATDIAIGIRTGLMGPFAGLGDSLFKISTKVILSSLVGYMALDGSAFGLVLAFLVNIVAFYCIKYYFFWLGYREGTAFITTKQDQIKALTNAATVLGLTVVGCMIPSTVKLQVIFEYVNGDAAQSIQAILDSIFPFLLPICATVLVYLGLGMKKMTTVKMVWTIIIVAVLLTFFHII</sequence>
<dbReference type="InterPro" id="IPR050303">
    <property type="entry name" value="GatZ_KbaZ_carbometab"/>
</dbReference>
<evidence type="ECO:0000313" key="4">
    <source>
        <dbReference type="Proteomes" id="UP000247612"/>
    </source>
</evidence>
<dbReference type="Proteomes" id="UP001276902">
    <property type="component" value="Unassembled WGS sequence"/>
</dbReference>